<evidence type="ECO:0000256" key="5">
    <source>
        <dbReference type="ARBA" id="ARBA00029447"/>
    </source>
</evidence>
<evidence type="ECO:0000256" key="2">
    <source>
        <dbReference type="ARBA" id="ARBA00022475"/>
    </source>
</evidence>
<organism evidence="10 11">
    <name type="scientific">Brevibacillus aydinogluensis</name>
    <dbReference type="NCBI Taxonomy" id="927786"/>
    <lineage>
        <taxon>Bacteria</taxon>
        <taxon>Bacillati</taxon>
        <taxon>Bacillota</taxon>
        <taxon>Bacilli</taxon>
        <taxon>Bacillales</taxon>
        <taxon>Paenibacillaceae</taxon>
        <taxon>Brevibacillus</taxon>
    </lineage>
</organism>
<evidence type="ECO:0000313" key="11">
    <source>
        <dbReference type="Proteomes" id="UP001189619"/>
    </source>
</evidence>
<dbReference type="Gene3D" id="1.10.287.950">
    <property type="entry name" value="Methyl-accepting chemotaxis protein"/>
    <property type="match status" value="1"/>
</dbReference>
<comment type="subcellular location">
    <subcellularLocation>
        <location evidence="1">Cell membrane</location>
    </subcellularLocation>
</comment>
<evidence type="ECO:0000256" key="7">
    <source>
        <dbReference type="SAM" id="Phobius"/>
    </source>
</evidence>
<evidence type="ECO:0000259" key="9">
    <source>
        <dbReference type="PROSITE" id="PS50885"/>
    </source>
</evidence>
<reference evidence="10" key="1">
    <citation type="submission" date="2023-07" db="EMBL/GenBank/DDBJ databases">
        <authorList>
            <person name="Ivanov I."/>
            <person name="Teneva D."/>
            <person name="Stoikov I."/>
        </authorList>
    </citation>
    <scope>NUCLEOTIDE SEQUENCE</scope>
    <source>
        <strain evidence="10">4475</strain>
    </source>
</reference>
<dbReference type="Pfam" id="PF00015">
    <property type="entry name" value="MCPsignal"/>
    <property type="match status" value="1"/>
</dbReference>
<protein>
    <submittedName>
        <fullName evidence="10">Methyl-accepting transducer domain-containing protein</fullName>
    </submittedName>
</protein>
<evidence type="ECO:0000256" key="1">
    <source>
        <dbReference type="ARBA" id="ARBA00004236"/>
    </source>
</evidence>
<dbReference type="KEGG" id="bayd:BSPP4475_02750"/>
<dbReference type="CDD" id="cd11386">
    <property type="entry name" value="MCP_signal"/>
    <property type="match status" value="1"/>
</dbReference>
<dbReference type="Gene3D" id="6.10.340.10">
    <property type="match status" value="1"/>
</dbReference>
<feature type="domain" description="Methyl-accepting transducer" evidence="8">
    <location>
        <begin position="462"/>
        <end position="695"/>
    </location>
</feature>
<dbReference type="Pfam" id="PF22673">
    <property type="entry name" value="MCP-like_PDC_1"/>
    <property type="match status" value="1"/>
</dbReference>
<dbReference type="InterPro" id="IPR004089">
    <property type="entry name" value="MCPsignal_dom"/>
</dbReference>
<dbReference type="SMART" id="SM00283">
    <property type="entry name" value="MA"/>
    <property type="match status" value="1"/>
</dbReference>
<dbReference type="PROSITE" id="PS50885">
    <property type="entry name" value="HAMP"/>
    <property type="match status" value="1"/>
</dbReference>
<dbReference type="PANTHER" id="PTHR32089:SF112">
    <property type="entry name" value="LYSOZYME-LIKE PROTEIN-RELATED"/>
    <property type="match status" value="1"/>
</dbReference>
<dbReference type="SMART" id="SM00304">
    <property type="entry name" value="HAMP"/>
    <property type="match status" value="1"/>
</dbReference>
<evidence type="ECO:0000259" key="8">
    <source>
        <dbReference type="PROSITE" id="PS50111"/>
    </source>
</evidence>
<keyword evidence="7" id="KW-0812">Transmembrane</keyword>
<dbReference type="RefSeq" id="WP_304415065.1">
    <property type="nucleotide sequence ID" value="NZ_OY569118.1"/>
</dbReference>
<dbReference type="Pfam" id="PF00672">
    <property type="entry name" value="HAMP"/>
    <property type="match status" value="1"/>
</dbReference>
<dbReference type="InterPro" id="IPR003660">
    <property type="entry name" value="HAMP_dom"/>
</dbReference>
<dbReference type="PANTHER" id="PTHR32089">
    <property type="entry name" value="METHYL-ACCEPTING CHEMOTAXIS PROTEIN MCPB"/>
    <property type="match status" value="1"/>
</dbReference>
<evidence type="ECO:0000313" key="10">
    <source>
        <dbReference type="EMBL" id="CAJ1001237.1"/>
    </source>
</evidence>
<feature type="transmembrane region" description="Helical" evidence="7">
    <location>
        <begin position="360"/>
        <end position="382"/>
    </location>
</feature>
<keyword evidence="11" id="KW-1185">Reference proteome</keyword>
<dbReference type="SUPFAM" id="SSF58104">
    <property type="entry name" value="Methyl-accepting chemotaxis protein (MCP) signaling domain"/>
    <property type="match status" value="1"/>
</dbReference>
<dbReference type="CDD" id="cd12913">
    <property type="entry name" value="PDC1_MCP_like"/>
    <property type="match status" value="1"/>
</dbReference>
<evidence type="ECO:0000256" key="6">
    <source>
        <dbReference type="PROSITE-ProRule" id="PRU00284"/>
    </source>
</evidence>
<dbReference type="Proteomes" id="UP001189619">
    <property type="component" value="Chromosome"/>
</dbReference>
<keyword evidence="7" id="KW-1133">Transmembrane helix</keyword>
<dbReference type="EMBL" id="OY569118">
    <property type="protein sequence ID" value="CAJ1001237.1"/>
    <property type="molecule type" value="Genomic_DNA"/>
</dbReference>
<evidence type="ECO:0000256" key="3">
    <source>
        <dbReference type="ARBA" id="ARBA00023136"/>
    </source>
</evidence>
<keyword evidence="3 7" id="KW-0472">Membrane</keyword>
<dbReference type="CDD" id="cd06225">
    <property type="entry name" value="HAMP"/>
    <property type="match status" value="1"/>
</dbReference>
<dbReference type="GO" id="GO:0005886">
    <property type="term" value="C:plasma membrane"/>
    <property type="evidence" value="ECO:0007669"/>
    <property type="project" value="UniProtKB-SubCell"/>
</dbReference>
<dbReference type="Gene3D" id="3.30.450.20">
    <property type="entry name" value="PAS domain"/>
    <property type="match status" value="1"/>
</dbReference>
<gene>
    <name evidence="10" type="ORF">BSPP4475_02750</name>
</gene>
<proteinExistence type="inferred from homology"/>
<evidence type="ECO:0000256" key="4">
    <source>
        <dbReference type="ARBA" id="ARBA00023224"/>
    </source>
</evidence>
<dbReference type="GO" id="GO:0007165">
    <property type="term" value="P:signal transduction"/>
    <property type="evidence" value="ECO:0007669"/>
    <property type="project" value="UniProtKB-KW"/>
</dbReference>
<sequence>MNATSKKWDFQWRGLRLRSLKARVLFLFVIILVLQLGLSSFAISYSKQTIQQEEINKTSSLLQSKIQLIGEEFEKIGVVSKLANSSYEKKLEELRGYPDDLVNQLFDSKYRMSNGLYALDEYVAKTKADIGNARIEKGPLTVEQKRQILASESFDGLFATIKKTIPESQWYYFTTVHKFQKIYPFVDNKEGAYTTDKSMANEFFQIAVPENNPSREIKWTKPYKDELGTGMMVTASIPIYAQDKFQGVFSIDISLTGVADIANSLSLADGMHAMVVDSYQNILTGAVKQVETNEQNTLETDIEDPAMKAWMVKVLNEQKDSDLYTDQDDLVFANKIEETGWYLFLWVPVKNIEKLSDQQVMLISLIIFMFIVGIVIVFAYISKRLNVLSDVRDRLVAIASGGGDLTGRIQVSGSDEIRQLADAFNEYLNQLEKMIADIKRSATTVVDYSIQLEENIASSTEYIEGINRKTNDVSNESTNISAVAQELSAAVEEIAATTRDNLSTLGHLVNEITQIKNLSENSEGVANKALAGMDNIEVEVKKSVDIAKQLEDSMKRISDIVTTMTSISTQTNLLALNASIEAARAGEAGKGFSVVAEEVRKLAEESKNSSDNIHGIIGELQNSLSETIHTLSKQSEIILREKQNVMSLIEHMKEIKTSIESSTEQIKTFEANVDAQADGTDASSQNLGQVTESITEMTAALMTISSNIQNQTEIQSDMRQIAGQMKATSEQLNELVKKFVVRGDAGKEEQSA</sequence>
<comment type="similarity">
    <text evidence="5">Belongs to the methyl-accepting chemotaxis (MCP) protein family.</text>
</comment>
<feature type="domain" description="HAMP" evidence="9">
    <location>
        <begin position="382"/>
        <end position="436"/>
    </location>
</feature>
<keyword evidence="2" id="KW-1003">Cell membrane</keyword>
<dbReference type="AlphaFoldDB" id="A0AA48M7U4"/>
<accession>A0AA48M7U4</accession>
<dbReference type="PROSITE" id="PS50111">
    <property type="entry name" value="CHEMOTAXIS_TRANSDUC_2"/>
    <property type="match status" value="1"/>
</dbReference>
<keyword evidence="4 6" id="KW-0807">Transducer</keyword>
<name>A0AA48M7U4_9BACL</name>